<reference evidence="2 3" key="1">
    <citation type="submission" date="2024-05" db="EMBL/GenBank/DDBJ databases">
        <authorList>
            <person name="Liu Q."/>
            <person name="Xin Y.-H."/>
        </authorList>
    </citation>
    <scope>NUCLEOTIDE SEQUENCE [LARGE SCALE GENOMIC DNA]</scope>
    <source>
        <strain evidence="2 3">CGMCC 1.10181</strain>
    </source>
</reference>
<name>A0ABU9YCA9_9SPHN</name>
<keyword evidence="3" id="KW-1185">Reference proteome</keyword>
<gene>
    <name evidence="2" type="ORF">ABC974_27775</name>
</gene>
<dbReference type="Proteomes" id="UP001419910">
    <property type="component" value="Unassembled WGS sequence"/>
</dbReference>
<accession>A0ABU9YCA9</accession>
<feature type="transmembrane region" description="Helical" evidence="1">
    <location>
        <begin position="211"/>
        <end position="228"/>
    </location>
</feature>
<dbReference type="EMBL" id="JBDIME010000048">
    <property type="protein sequence ID" value="MEN2793450.1"/>
    <property type="molecule type" value="Genomic_DNA"/>
</dbReference>
<keyword evidence="1" id="KW-0812">Transmembrane</keyword>
<sequence>MQLKLRRSQKTGGMVTTNAIFCLDARVEFTPDEQRNITRYKLGSQVIYNSEAQLRLLNKSEAHLDGTARGTLKSLAITAFALTKLRVTVSSLQRGQHIECKTLDELLGAENAIYEACNNLKGYLATAATFDGREVLIEFDGDQPTVVAQATTPQPQLIAPAPAPTAQPEYAHYEQHDWEPEPGPSGPEYVARPETFGLPFDWDDPDTRRNILVAGAVLVAIVLLYTLHLA</sequence>
<keyword evidence="1" id="KW-0472">Membrane</keyword>
<keyword evidence="1" id="KW-1133">Transmembrane helix</keyword>
<protein>
    <submittedName>
        <fullName evidence="2">Uncharacterized protein</fullName>
    </submittedName>
</protein>
<evidence type="ECO:0000313" key="3">
    <source>
        <dbReference type="Proteomes" id="UP001419910"/>
    </source>
</evidence>
<evidence type="ECO:0000313" key="2">
    <source>
        <dbReference type="EMBL" id="MEN2793450.1"/>
    </source>
</evidence>
<dbReference type="RefSeq" id="WP_343887564.1">
    <property type="nucleotide sequence ID" value="NZ_BAAAEH010000004.1"/>
</dbReference>
<evidence type="ECO:0000256" key="1">
    <source>
        <dbReference type="SAM" id="Phobius"/>
    </source>
</evidence>
<comment type="caution">
    <text evidence="2">The sequence shown here is derived from an EMBL/GenBank/DDBJ whole genome shotgun (WGS) entry which is preliminary data.</text>
</comment>
<organism evidence="2 3">
    <name type="scientific">Sphingomonas oligophenolica</name>
    <dbReference type="NCBI Taxonomy" id="301154"/>
    <lineage>
        <taxon>Bacteria</taxon>
        <taxon>Pseudomonadati</taxon>
        <taxon>Pseudomonadota</taxon>
        <taxon>Alphaproteobacteria</taxon>
        <taxon>Sphingomonadales</taxon>
        <taxon>Sphingomonadaceae</taxon>
        <taxon>Sphingomonas</taxon>
    </lineage>
</organism>
<proteinExistence type="predicted"/>